<evidence type="ECO:0000256" key="2">
    <source>
        <dbReference type="SAM" id="MobiDB-lite"/>
    </source>
</evidence>
<evidence type="ECO:0000313" key="5">
    <source>
        <dbReference type="Proteomes" id="UP000198771"/>
    </source>
</evidence>
<dbReference type="CDD" id="cd00077">
    <property type="entry name" value="HDc"/>
    <property type="match status" value="1"/>
</dbReference>
<accession>A0A1G6AZ31</accession>
<dbReference type="InterPro" id="IPR003607">
    <property type="entry name" value="HD/PDEase_dom"/>
</dbReference>
<dbReference type="EMBL" id="FMXO01000003">
    <property type="protein sequence ID" value="SDB13625.1"/>
    <property type="molecule type" value="Genomic_DNA"/>
</dbReference>
<dbReference type="PROSITE" id="PS51831">
    <property type="entry name" value="HD"/>
    <property type="match status" value="1"/>
</dbReference>
<evidence type="ECO:0000259" key="3">
    <source>
        <dbReference type="PROSITE" id="PS51831"/>
    </source>
</evidence>
<dbReference type="Pfam" id="PF01966">
    <property type="entry name" value="HD"/>
    <property type="match status" value="1"/>
</dbReference>
<evidence type="ECO:0000256" key="1">
    <source>
        <dbReference type="ARBA" id="ARBA00022801"/>
    </source>
</evidence>
<dbReference type="AlphaFoldDB" id="A0A1G6AZ31"/>
<name>A0A1G6AZ31_9BACT</name>
<dbReference type="GO" id="GO:0016787">
    <property type="term" value="F:hydrolase activity"/>
    <property type="evidence" value="ECO:0007669"/>
    <property type="project" value="UniProtKB-KW"/>
</dbReference>
<dbReference type="PANTHER" id="PTHR37294">
    <property type="entry name" value="3'-5' EXORIBONUCLEASE YHAM"/>
    <property type="match status" value="1"/>
</dbReference>
<dbReference type="Proteomes" id="UP000198771">
    <property type="component" value="Unassembled WGS sequence"/>
</dbReference>
<feature type="domain" description="HD" evidence="3">
    <location>
        <begin position="167"/>
        <end position="286"/>
    </location>
</feature>
<feature type="compositionally biased region" description="Basic and acidic residues" evidence="2">
    <location>
        <begin position="310"/>
        <end position="327"/>
    </location>
</feature>
<dbReference type="GO" id="GO:0031125">
    <property type="term" value="P:rRNA 3'-end processing"/>
    <property type="evidence" value="ECO:0007669"/>
    <property type="project" value="TreeGrafter"/>
</dbReference>
<dbReference type="CDD" id="cd04492">
    <property type="entry name" value="YhaM_OBF_like"/>
    <property type="match status" value="1"/>
</dbReference>
<evidence type="ECO:0000313" key="4">
    <source>
        <dbReference type="EMBL" id="SDB13625.1"/>
    </source>
</evidence>
<dbReference type="Gene3D" id="1.10.3210.10">
    <property type="entry name" value="Hypothetical protein af1432"/>
    <property type="match status" value="1"/>
</dbReference>
<protein>
    <submittedName>
        <fullName evidence="4">3'-5' exoribonuclease</fullName>
    </submittedName>
</protein>
<dbReference type="STRING" id="617002.SAMN05660653_00670"/>
<sequence length="362" mass="41046">MVAQKKLFIPDFQAGAKIDEIFVLVEARQGQARNGPYWQVRLQDARGALDGKIWSPASQNYPELPVGELVRVCGAVDLFREQMQLRIDCLEPLTIAPEEIDWSLFLPRSVREPEEMLLEIEELCKRELLHGPWRKLCRKVLREPEIRSRLLLAPGAKSMHHAYIGGLLEHTLAVCRLCMAISELYPKVDREILLVAAIFHDLGKAWELSAGIQRDYTDPGRLLGHIMLGIEILEPFLARTDISPGLKLHFKHLLISHHGEYAYGSPRRPKTMEALILHYADNLDAKVNMTALLVDALPDDTSWTPYQRSLERQMFRPDQTPKPETKRPSTPIRGERPGVLNFLDQLQSADAPDNGVAAGEHE</sequence>
<proteinExistence type="predicted"/>
<gene>
    <name evidence="4" type="ORF">SAMN05660653_00670</name>
</gene>
<organism evidence="4 5">
    <name type="scientific">Desulfonatronum thiosulfatophilum</name>
    <dbReference type="NCBI Taxonomy" id="617002"/>
    <lineage>
        <taxon>Bacteria</taxon>
        <taxon>Pseudomonadati</taxon>
        <taxon>Thermodesulfobacteriota</taxon>
        <taxon>Desulfovibrionia</taxon>
        <taxon>Desulfovibrionales</taxon>
        <taxon>Desulfonatronaceae</taxon>
        <taxon>Desulfonatronum</taxon>
    </lineage>
</organism>
<feature type="region of interest" description="Disordered" evidence="2">
    <location>
        <begin position="310"/>
        <end position="339"/>
    </location>
</feature>
<keyword evidence="1" id="KW-0378">Hydrolase</keyword>
<dbReference type="InterPro" id="IPR006675">
    <property type="entry name" value="HDIG_dom"/>
</dbReference>
<dbReference type="NCBIfam" id="TIGR00277">
    <property type="entry name" value="HDIG"/>
    <property type="match status" value="1"/>
</dbReference>
<dbReference type="PANTHER" id="PTHR37294:SF1">
    <property type="entry name" value="3'-5' EXORIBONUCLEASE YHAM"/>
    <property type="match status" value="1"/>
</dbReference>
<reference evidence="4 5" key="1">
    <citation type="submission" date="2016-10" db="EMBL/GenBank/DDBJ databases">
        <authorList>
            <person name="de Groot N.N."/>
        </authorList>
    </citation>
    <scope>NUCLEOTIDE SEQUENCE [LARGE SCALE GENOMIC DNA]</scope>
    <source>
        <strain evidence="4 5">ASO4-2</strain>
    </source>
</reference>
<dbReference type="InterPro" id="IPR006674">
    <property type="entry name" value="HD_domain"/>
</dbReference>
<dbReference type="RefSeq" id="WP_092117227.1">
    <property type="nucleotide sequence ID" value="NZ_FMXO01000003.1"/>
</dbReference>
<dbReference type="OrthoDB" id="9778453at2"/>
<dbReference type="InterPro" id="IPR050798">
    <property type="entry name" value="YhaM_exoribonuc/phosphodiest"/>
</dbReference>
<dbReference type="SMART" id="SM00471">
    <property type="entry name" value="HDc"/>
    <property type="match status" value="1"/>
</dbReference>
<dbReference type="SUPFAM" id="SSF109604">
    <property type="entry name" value="HD-domain/PDEase-like"/>
    <property type="match status" value="1"/>
</dbReference>
<keyword evidence="5" id="KW-1185">Reference proteome</keyword>